<evidence type="ECO:0000313" key="3">
    <source>
        <dbReference type="Proteomes" id="UP000784294"/>
    </source>
</evidence>
<gene>
    <name evidence="2" type="ORF">PXEA_LOCUS32573</name>
</gene>
<dbReference type="EMBL" id="CAAALY010260179">
    <property type="protein sequence ID" value="VEL39133.1"/>
    <property type="molecule type" value="Genomic_DNA"/>
</dbReference>
<evidence type="ECO:0000256" key="1">
    <source>
        <dbReference type="SAM" id="MobiDB-lite"/>
    </source>
</evidence>
<name>A0A3S5C6S7_9PLAT</name>
<sequence>MVQRMARLTHEADYDAGETSRNVTRPRSDFGNYPAYNGLRTSQTTYVISCLSCSGVFSSLQESGSWPDHAGTLT</sequence>
<reference evidence="2" key="1">
    <citation type="submission" date="2018-11" db="EMBL/GenBank/DDBJ databases">
        <authorList>
            <consortium name="Pathogen Informatics"/>
        </authorList>
    </citation>
    <scope>NUCLEOTIDE SEQUENCE</scope>
</reference>
<comment type="caution">
    <text evidence="2">The sequence shown here is derived from an EMBL/GenBank/DDBJ whole genome shotgun (WGS) entry which is preliminary data.</text>
</comment>
<dbReference type="Proteomes" id="UP000784294">
    <property type="component" value="Unassembled WGS sequence"/>
</dbReference>
<keyword evidence="3" id="KW-1185">Reference proteome</keyword>
<accession>A0A3S5C6S7</accession>
<feature type="region of interest" description="Disordered" evidence="1">
    <location>
        <begin position="1"/>
        <end position="33"/>
    </location>
</feature>
<evidence type="ECO:0000313" key="2">
    <source>
        <dbReference type="EMBL" id="VEL39133.1"/>
    </source>
</evidence>
<protein>
    <submittedName>
        <fullName evidence="2">Uncharacterized protein</fullName>
    </submittedName>
</protein>
<dbReference type="AlphaFoldDB" id="A0A3S5C6S7"/>
<organism evidence="2 3">
    <name type="scientific">Protopolystoma xenopodis</name>
    <dbReference type="NCBI Taxonomy" id="117903"/>
    <lineage>
        <taxon>Eukaryota</taxon>
        <taxon>Metazoa</taxon>
        <taxon>Spiralia</taxon>
        <taxon>Lophotrochozoa</taxon>
        <taxon>Platyhelminthes</taxon>
        <taxon>Monogenea</taxon>
        <taxon>Polyopisthocotylea</taxon>
        <taxon>Polystomatidea</taxon>
        <taxon>Polystomatidae</taxon>
        <taxon>Protopolystoma</taxon>
    </lineage>
</organism>
<proteinExistence type="predicted"/>